<proteinExistence type="predicted"/>
<protein>
    <submittedName>
        <fullName evidence="2">Uncharacterized protein</fullName>
    </submittedName>
</protein>
<evidence type="ECO:0000256" key="1">
    <source>
        <dbReference type="SAM" id="MobiDB-lite"/>
    </source>
</evidence>
<organism evidence="2 3">
    <name type="scientific">Taxus chinensis</name>
    <name type="common">Chinese yew</name>
    <name type="synonym">Taxus wallichiana var. chinensis</name>
    <dbReference type="NCBI Taxonomy" id="29808"/>
    <lineage>
        <taxon>Eukaryota</taxon>
        <taxon>Viridiplantae</taxon>
        <taxon>Streptophyta</taxon>
        <taxon>Embryophyta</taxon>
        <taxon>Tracheophyta</taxon>
        <taxon>Spermatophyta</taxon>
        <taxon>Pinopsida</taxon>
        <taxon>Pinidae</taxon>
        <taxon>Conifers II</taxon>
        <taxon>Cupressales</taxon>
        <taxon>Taxaceae</taxon>
        <taxon>Taxus</taxon>
    </lineage>
</organism>
<dbReference type="AlphaFoldDB" id="A0AA38GQQ4"/>
<evidence type="ECO:0000313" key="3">
    <source>
        <dbReference type="Proteomes" id="UP000824469"/>
    </source>
</evidence>
<sequence length="67" mass="7567">GLGLEVTFDAESINNMLACRDFIGYLIEAENDYSKLPKKLTDGRETCEAISDRHKDPSEDQFQPMIS</sequence>
<dbReference type="EMBL" id="JAHRHJ020000002">
    <property type="protein sequence ID" value="KAH9326365.1"/>
    <property type="molecule type" value="Genomic_DNA"/>
</dbReference>
<dbReference type="Proteomes" id="UP000824469">
    <property type="component" value="Unassembled WGS sequence"/>
</dbReference>
<accession>A0AA38GQQ4</accession>
<keyword evidence="3" id="KW-1185">Reference proteome</keyword>
<gene>
    <name evidence="2" type="ORF">KI387_006543</name>
</gene>
<feature type="non-terminal residue" evidence="2">
    <location>
        <position position="67"/>
    </location>
</feature>
<comment type="caution">
    <text evidence="2">The sequence shown here is derived from an EMBL/GenBank/DDBJ whole genome shotgun (WGS) entry which is preliminary data.</text>
</comment>
<feature type="region of interest" description="Disordered" evidence="1">
    <location>
        <begin position="47"/>
        <end position="67"/>
    </location>
</feature>
<feature type="non-terminal residue" evidence="2">
    <location>
        <position position="1"/>
    </location>
</feature>
<name>A0AA38GQQ4_TAXCH</name>
<reference evidence="2 3" key="1">
    <citation type="journal article" date="2021" name="Nat. Plants">
        <title>The Taxus genome provides insights into paclitaxel biosynthesis.</title>
        <authorList>
            <person name="Xiong X."/>
            <person name="Gou J."/>
            <person name="Liao Q."/>
            <person name="Li Y."/>
            <person name="Zhou Q."/>
            <person name="Bi G."/>
            <person name="Li C."/>
            <person name="Du R."/>
            <person name="Wang X."/>
            <person name="Sun T."/>
            <person name="Guo L."/>
            <person name="Liang H."/>
            <person name="Lu P."/>
            <person name="Wu Y."/>
            <person name="Zhang Z."/>
            <person name="Ro D.K."/>
            <person name="Shang Y."/>
            <person name="Huang S."/>
            <person name="Yan J."/>
        </authorList>
    </citation>
    <scope>NUCLEOTIDE SEQUENCE [LARGE SCALE GENOMIC DNA]</scope>
    <source>
        <strain evidence="2">Ta-2019</strain>
    </source>
</reference>
<evidence type="ECO:0000313" key="2">
    <source>
        <dbReference type="EMBL" id="KAH9326365.1"/>
    </source>
</evidence>
<feature type="compositionally biased region" description="Basic and acidic residues" evidence="1">
    <location>
        <begin position="47"/>
        <end position="58"/>
    </location>
</feature>